<evidence type="ECO:0000256" key="2">
    <source>
        <dbReference type="ARBA" id="ARBA00013064"/>
    </source>
</evidence>
<dbReference type="PANTHER" id="PTHR10828">
    <property type="entry name" value="M-PHASE INDUCER PHOSPHATASE DUAL SPECIFICITY PHOSPHATASE CDC25"/>
    <property type="match status" value="1"/>
</dbReference>
<keyword evidence="6 10" id="KW-0904">Protein phosphatase</keyword>
<dbReference type="PANTHER" id="PTHR10828:SF17">
    <property type="entry name" value="PROTEIN-TYROSINE-PHOSPHATASE"/>
    <property type="match status" value="1"/>
</dbReference>
<feature type="domain" description="Rhodanese" evidence="12">
    <location>
        <begin position="219"/>
        <end position="328"/>
    </location>
</feature>
<dbReference type="SMART" id="SM00450">
    <property type="entry name" value="RHOD"/>
    <property type="match status" value="1"/>
</dbReference>
<dbReference type="EMBL" id="JAGSYN010000123">
    <property type="protein sequence ID" value="KAG7663681.1"/>
    <property type="molecule type" value="Genomic_DNA"/>
</dbReference>
<evidence type="ECO:0000259" key="12">
    <source>
        <dbReference type="PROSITE" id="PS50206"/>
    </source>
</evidence>
<dbReference type="GO" id="GO:0000086">
    <property type="term" value="P:G2/M transition of mitotic cell cycle"/>
    <property type="evidence" value="ECO:0007669"/>
    <property type="project" value="TreeGrafter"/>
</dbReference>
<dbReference type="AlphaFoldDB" id="A0A8J5QFT7"/>
<keyword evidence="3 10" id="KW-0132">Cell division</keyword>
<evidence type="ECO:0000256" key="10">
    <source>
        <dbReference type="RuleBase" id="RU368028"/>
    </source>
</evidence>
<evidence type="ECO:0000256" key="11">
    <source>
        <dbReference type="SAM" id="MobiDB-lite"/>
    </source>
</evidence>
<evidence type="ECO:0000256" key="4">
    <source>
        <dbReference type="ARBA" id="ARBA00022776"/>
    </source>
</evidence>
<comment type="catalytic activity">
    <reaction evidence="8 10">
        <text>O-phospho-L-tyrosyl-[protein] + H2O = L-tyrosyl-[protein] + phosphate</text>
        <dbReference type="Rhea" id="RHEA:10684"/>
        <dbReference type="Rhea" id="RHEA-COMP:10136"/>
        <dbReference type="Rhea" id="RHEA-COMP:20101"/>
        <dbReference type="ChEBI" id="CHEBI:15377"/>
        <dbReference type="ChEBI" id="CHEBI:43474"/>
        <dbReference type="ChEBI" id="CHEBI:46858"/>
        <dbReference type="ChEBI" id="CHEBI:61978"/>
        <dbReference type="EC" id="3.1.3.48"/>
    </reaction>
</comment>
<feature type="compositionally biased region" description="Acidic residues" evidence="11">
    <location>
        <begin position="116"/>
        <end position="130"/>
    </location>
</feature>
<dbReference type="PROSITE" id="PS50206">
    <property type="entry name" value="RHODANESE_3"/>
    <property type="match status" value="1"/>
</dbReference>
<evidence type="ECO:0000256" key="7">
    <source>
        <dbReference type="ARBA" id="ARBA00023306"/>
    </source>
</evidence>
<evidence type="ECO:0000256" key="8">
    <source>
        <dbReference type="ARBA" id="ARBA00051722"/>
    </source>
</evidence>
<dbReference type="Pfam" id="PF00581">
    <property type="entry name" value="Rhodanese"/>
    <property type="match status" value="1"/>
</dbReference>
<feature type="region of interest" description="Disordered" evidence="11">
    <location>
        <begin position="1"/>
        <end position="60"/>
    </location>
</feature>
<evidence type="ECO:0000313" key="13">
    <source>
        <dbReference type="EMBL" id="KAG7663681.1"/>
    </source>
</evidence>
<dbReference type="FunFam" id="3.40.250.10:FF:000021">
    <property type="entry name" value="M-phase inducer phosphatase cdc-25.2"/>
    <property type="match status" value="1"/>
</dbReference>
<accession>A0A8J5QFT7</accession>
<keyword evidence="4 10" id="KW-0498">Mitosis</keyword>
<feature type="region of interest" description="Disordered" evidence="11">
    <location>
        <begin position="105"/>
        <end position="130"/>
    </location>
</feature>
<keyword evidence="14" id="KW-1185">Reference proteome</keyword>
<dbReference type="OrthoDB" id="26523at2759"/>
<gene>
    <name evidence="13" type="ORF">J8A68_002797</name>
</gene>
<protein>
    <recommendedName>
        <fullName evidence="9 10">M-phase inducer phosphatase</fullName>
        <ecNumber evidence="2 10">3.1.3.48</ecNumber>
    </recommendedName>
</protein>
<dbReference type="GeneID" id="73469598"/>
<dbReference type="GO" id="GO:0005634">
    <property type="term" value="C:nucleus"/>
    <property type="evidence" value="ECO:0007669"/>
    <property type="project" value="TreeGrafter"/>
</dbReference>
<dbReference type="RefSeq" id="XP_049263913.1">
    <property type="nucleotide sequence ID" value="XM_049406586.1"/>
</dbReference>
<proteinExistence type="inferred from homology"/>
<feature type="region of interest" description="Disordered" evidence="11">
    <location>
        <begin position="402"/>
        <end position="423"/>
    </location>
</feature>
<evidence type="ECO:0000256" key="1">
    <source>
        <dbReference type="ARBA" id="ARBA00011065"/>
    </source>
</evidence>
<name>A0A8J5QFT7_9ASCO</name>
<comment type="function">
    <text evidence="10">Tyrosine protein phosphatase which functions as a dosage-dependent inducer of mitotic progression.</text>
</comment>
<dbReference type="GO" id="GO:0004725">
    <property type="term" value="F:protein tyrosine phosphatase activity"/>
    <property type="evidence" value="ECO:0007669"/>
    <property type="project" value="UniProtKB-UniRule"/>
</dbReference>
<dbReference type="GO" id="GO:0051301">
    <property type="term" value="P:cell division"/>
    <property type="evidence" value="ECO:0007669"/>
    <property type="project" value="UniProtKB-UniRule"/>
</dbReference>
<feature type="region of interest" description="Disordered" evidence="11">
    <location>
        <begin position="478"/>
        <end position="511"/>
    </location>
</feature>
<reference evidence="13 14" key="1">
    <citation type="journal article" date="2021" name="DNA Res.">
        <title>Genome analysis of Candida subhashii reveals its hybrid nature and dual mitochondrial genome conformations.</title>
        <authorList>
            <person name="Mixao V."/>
            <person name="Hegedusova E."/>
            <person name="Saus E."/>
            <person name="Pryszcz L.P."/>
            <person name="Cillingova A."/>
            <person name="Nosek J."/>
            <person name="Gabaldon T."/>
        </authorList>
    </citation>
    <scope>NUCLEOTIDE SEQUENCE [LARGE SCALE GENOMIC DNA]</scope>
    <source>
        <strain evidence="13 14">CBS 10753</strain>
    </source>
</reference>
<dbReference type="GO" id="GO:0110032">
    <property type="term" value="P:positive regulation of G2/MI transition of meiotic cell cycle"/>
    <property type="evidence" value="ECO:0007669"/>
    <property type="project" value="TreeGrafter"/>
</dbReference>
<dbReference type="InterPro" id="IPR000751">
    <property type="entry name" value="MPI_Phosphatase"/>
</dbReference>
<comment type="caution">
    <text evidence="13">The sequence shown here is derived from an EMBL/GenBank/DDBJ whole genome shotgun (WGS) entry which is preliminary data.</text>
</comment>
<dbReference type="InterPro" id="IPR001763">
    <property type="entry name" value="Rhodanese-like_dom"/>
</dbReference>
<evidence type="ECO:0000256" key="6">
    <source>
        <dbReference type="ARBA" id="ARBA00022912"/>
    </source>
</evidence>
<dbReference type="CDD" id="cd01530">
    <property type="entry name" value="Cdc25"/>
    <property type="match status" value="1"/>
</dbReference>
<sequence length="617" mass="70748">MVLSEKSTYRERAEEEVQTLDLHYPPISKGLENREEDPELSPTIDTQRYNNNDQSPLFNRRPFRNISNLMLPSAKAFSSSTNILSKSVNAVSISSQQFFSSLTLGSGHRKDKLDTESEIETDYDEYEEEDEDEVEDFEEDSHDDTFETINVGSPIPRKHLHKKTSSTCMLTVTKESNHFVDNSHLKYTKINTFTHIEDSLPRLNEDELYKILSGELENEFDETIIIDCRFNYEFAGGHIINAINISTKEDLEQRFMDIVEASTTPTKKRLLIFHCEFSVFRGPIMARHLRKRDREMNLDSYPYLNFPDIVVLDGGYKRFFDKYRQFCEPQGYVEMKDIRHEKICEDQLNRVRKDSKLTRAKSFQDCNTDNNLDRSFTFGHTKSQSFTHDKIIKRQRSIKQKFSPFDTNRRGSPAASPLVNDYEFPQPPTTSFRKYHHHHQKSYSVTFPSSSTSSFFSTSSSISSTSTSLYSDGGSISSSDSLADPYSSSNETTSSEFESRKWGPASTSTPNMFLRKKSARGTNPTITSFKFPNKTRSRAHTVASEMSSPIISSPLSFQKIDSSIDSINEAPVEFSLKMHQRTSSLLSNVALGSQNMGSLEDYEIEEEDHCIDTDERH</sequence>
<dbReference type="GO" id="GO:0010971">
    <property type="term" value="P:positive regulation of G2/M transition of mitotic cell cycle"/>
    <property type="evidence" value="ECO:0007669"/>
    <property type="project" value="TreeGrafter"/>
</dbReference>
<evidence type="ECO:0000313" key="14">
    <source>
        <dbReference type="Proteomes" id="UP000694255"/>
    </source>
</evidence>
<dbReference type="EC" id="3.1.3.48" evidence="2 10"/>
<comment type="similarity">
    <text evidence="1 10">Belongs to the MPI phosphatase family.</text>
</comment>
<evidence type="ECO:0000256" key="5">
    <source>
        <dbReference type="ARBA" id="ARBA00022801"/>
    </source>
</evidence>
<organism evidence="13 14">
    <name type="scientific">[Candida] subhashii</name>
    <dbReference type="NCBI Taxonomy" id="561895"/>
    <lineage>
        <taxon>Eukaryota</taxon>
        <taxon>Fungi</taxon>
        <taxon>Dikarya</taxon>
        <taxon>Ascomycota</taxon>
        <taxon>Saccharomycotina</taxon>
        <taxon>Pichiomycetes</taxon>
        <taxon>Debaryomycetaceae</taxon>
        <taxon>Spathaspora</taxon>
    </lineage>
</organism>
<feature type="compositionally biased region" description="Polar residues" evidence="11">
    <location>
        <begin position="43"/>
        <end position="57"/>
    </location>
</feature>
<dbReference type="GO" id="GO:0005737">
    <property type="term" value="C:cytoplasm"/>
    <property type="evidence" value="ECO:0007669"/>
    <property type="project" value="TreeGrafter"/>
</dbReference>
<keyword evidence="5 10" id="KW-0378">Hydrolase</keyword>
<evidence type="ECO:0000256" key="9">
    <source>
        <dbReference type="ARBA" id="ARBA00067190"/>
    </source>
</evidence>
<evidence type="ECO:0000256" key="3">
    <source>
        <dbReference type="ARBA" id="ARBA00022618"/>
    </source>
</evidence>
<feature type="compositionally biased region" description="Low complexity" evidence="11">
    <location>
        <begin position="478"/>
        <end position="496"/>
    </location>
</feature>
<dbReference type="Proteomes" id="UP000694255">
    <property type="component" value="Unassembled WGS sequence"/>
</dbReference>
<keyword evidence="7 10" id="KW-0131">Cell cycle</keyword>